<gene>
    <name evidence="1" type="ORF">PPRIM_AZ9-3.1.T0310084</name>
</gene>
<dbReference type="AlphaFoldDB" id="A0A8S1L1X0"/>
<protein>
    <submittedName>
        <fullName evidence="1">Uncharacterized protein</fullName>
    </submittedName>
</protein>
<evidence type="ECO:0000313" key="1">
    <source>
        <dbReference type="EMBL" id="CAD8060991.1"/>
    </source>
</evidence>
<evidence type="ECO:0000313" key="2">
    <source>
        <dbReference type="Proteomes" id="UP000688137"/>
    </source>
</evidence>
<reference evidence="1" key="1">
    <citation type="submission" date="2021-01" db="EMBL/GenBank/DDBJ databases">
        <authorList>
            <consortium name="Genoscope - CEA"/>
            <person name="William W."/>
        </authorList>
    </citation>
    <scope>NUCLEOTIDE SEQUENCE</scope>
</reference>
<keyword evidence="2" id="KW-1185">Reference proteome</keyword>
<dbReference type="OMA" id="IPLEYFY"/>
<name>A0A8S1L1X0_PARPR</name>
<proteinExistence type="predicted"/>
<dbReference type="Proteomes" id="UP000688137">
    <property type="component" value="Unassembled WGS sequence"/>
</dbReference>
<sequence length="237" mass="27556">MWKQFKNIILDQRVASKYTEIQNAKLFISNSIEFNFNITYDINAISKFSYVQKKAQHSKNPILIIGKSHPIQNSLTLFEYTTLYPQLLGLYHNKIHTETTVNEQTLLKKGINIPLTDDPHQISGIYVVGLEKNWEIQAQVICDLLSTENGLINDKFHQVDQHIPLEYFYNIGDKNMENQQLAIESTYKLIYGQDVKMSRVISDFDILIDYAKSIKDTLLYINEDSSFIVNEKQIEKI</sequence>
<dbReference type="EMBL" id="CAJJDM010000030">
    <property type="protein sequence ID" value="CAD8060991.1"/>
    <property type="molecule type" value="Genomic_DNA"/>
</dbReference>
<comment type="caution">
    <text evidence="1">The sequence shown here is derived from an EMBL/GenBank/DDBJ whole genome shotgun (WGS) entry which is preliminary data.</text>
</comment>
<accession>A0A8S1L1X0</accession>
<organism evidence="1 2">
    <name type="scientific">Paramecium primaurelia</name>
    <dbReference type="NCBI Taxonomy" id="5886"/>
    <lineage>
        <taxon>Eukaryota</taxon>
        <taxon>Sar</taxon>
        <taxon>Alveolata</taxon>
        <taxon>Ciliophora</taxon>
        <taxon>Intramacronucleata</taxon>
        <taxon>Oligohymenophorea</taxon>
        <taxon>Peniculida</taxon>
        <taxon>Parameciidae</taxon>
        <taxon>Paramecium</taxon>
    </lineage>
</organism>